<dbReference type="AlphaFoldDB" id="G0MRN5"/>
<dbReference type="EMBL" id="GL379809">
    <property type="protein sequence ID" value="EGT42615.1"/>
    <property type="molecule type" value="Genomic_DNA"/>
</dbReference>
<feature type="chain" id="PRO_5003403929" evidence="1">
    <location>
        <begin position="20"/>
        <end position="192"/>
    </location>
</feature>
<evidence type="ECO:0000313" key="3">
    <source>
        <dbReference type="Proteomes" id="UP000008068"/>
    </source>
</evidence>
<proteinExistence type="predicted"/>
<accession>G0MRN5</accession>
<gene>
    <name evidence="2" type="ORF">CAEBREN_12758</name>
</gene>
<dbReference type="Proteomes" id="UP000008068">
    <property type="component" value="Unassembled WGS sequence"/>
</dbReference>
<feature type="signal peptide" evidence="1">
    <location>
        <begin position="1"/>
        <end position="19"/>
    </location>
</feature>
<dbReference type="HOGENOM" id="CLU_086463_1_1_1"/>
<evidence type="ECO:0000256" key="1">
    <source>
        <dbReference type="SAM" id="SignalP"/>
    </source>
</evidence>
<organism evidence="3">
    <name type="scientific">Caenorhabditis brenneri</name>
    <name type="common">Nematode worm</name>
    <dbReference type="NCBI Taxonomy" id="135651"/>
    <lineage>
        <taxon>Eukaryota</taxon>
        <taxon>Metazoa</taxon>
        <taxon>Ecdysozoa</taxon>
        <taxon>Nematoda</taxon>
        <taxon>Chromadorea</taxon>
        <taxon>Rhabditida</taxon>
        <taxon>Rhabditina</taxon>
        <taxon>Rhabditomorpha</taxon>
        <taxon>Rhabditoidea</taxon>
        <taxon>Rhabditidae</taxon>
        <taxon>Peloderinae</taxon>
        <taxon>Caenorhabditis</taxon>
    </lineage>
</organism>
<evidence type="ECO:0000313" key="2">
    <source>
        <dbReference type="EMBL" id="EGT42615.1"/>
    </source>
</evidence>
<name>G0MRN5_CAEBE</name>
<keyword evidence="1" id="KW-0732">Signal</keyword>
<sequence>MSFLFIVSVVLLNFVPYSAQSKLHSDSFIANCSIQHNDVADINYKRYNFSRDYNVSNMNEISWDQELERKVRKLKSCADLKHGPSYRIEKQYDEETVNAVHFFVYTTSGKESYFNDYGTFHPLQKSYIHCALTTPCPDGTTAVKMYSPRSSFSASDFKYGLPGSDCHEAIDLTNSLWRLCTEGKKKNNEQHL</sequence>
<reference evidence="3" key="1">
    <citation type="submission" date="2011-07" db="EMBL/GenBank/DDBJ databases">
        <authorList>
            <consortium name="Caenorhabditis brenneri Sequencing and Analysis Consortium"/>
            <person name="Wilson R.K."/>
        </authorList>
    </citation>
    <scope>NUCLEOTIDE SEQUENCE [LARGE SCALE GENOMIC DNA]</scope>
    <source>
        <strain evidence="3">PB2801</strain>
    </source>
</reference>
<keyword evidence="3" id="KW-1185">Reference proteome</keyword>
<protein>
    <submittedName>
        <fullName evidence="2">Uncharacterized protein</fullName>
    </submittedName>
</protein>
<dbReference type="InParanoid" id="G0MRN5"/>